<dbReference type="InterPro" id="IPR015943">
    <property type="entry name" value="WD40/YVTN_repeat-like_dom_sf"/>
</dbReference>
<dbReference type="OrthoDB" id="10249065at2759"/>
<protein>
    <recommendedName>
        <fullName evidence="3">DDB1- and CUL4-associated factor 13</fullName>
    </recommendedName>
    <alternativeName>
        <fullName evidence="8">WD repeat and SOF domain-containing protein 1</fullName>
    </alternativeName>
</protein>
<evidence type="ECO:0000256" key="3">
    <source>
        <dbReference type="ARBA" id="ARBA00021762"/>
    </source>
</evidence>
<dbReference type="GO" id="GO:0000462">
    <property type="term" value="P:maturation of SSU-rRNA from tricistronic rRNA transcript (SSU-rRNA, 5.8S rRNA, LSU-rRNA)"/>
    <property type="evidence" value="ECO:0007669"/>
    <property type="project" value="TreeGrafter"/>
</dbReference>
<evidence type="ECO:0000259" key="10">
    <source>
        <dbReference type="Pfam" id="PF04158"/>
    </source>
</evidence>
<dbReference type="PANTHER" id="PTHR22851:SF0">
    <property type="entry name" value="DDB1- AND CUL4-ASSOCIATED FACTOR 13"/>
    <property type="match status" value="1"/>
</dbReference>
<evidence type="ECO:0000256" key="6">
    <source>
        <dbReference type="ARBA" id="ARBA00023242"/>
    </source>
</evidence>
<keyword evidence="12" id="KW-1185">Reference proteome</keyword>
<dbReference type="InterPro" id="IPR007287">
    <property type="entry name" value="Sof1"/>
</dbReference>
<reference evidence="11" key="1">
    <citation type="submission" date="2020-06" db="EMBL/GenBank/DDBJ databases">
        <title>Draft genome of Bugula neritina, a colonial animal packing powerful symbionts and potential medicines.</title>
        <authorList>
            <person name="Rayko M."/>
        </authorList>
    </citation>
    <scope>NUCLEOTIDE SEQUENCE [LARGE SCALE GENOMIC DNA]</scope>
    <source>
        <strain evidence="11">Kwan_BN1</strain>
    </source>
</reference>
<evidence type="ECO:0000313" key="12">
    <source>
        <dbReference type="Proteomes" id="UP000593567"/>
    </source>
</evidence>
<dbReference type="PROSITE" id="PS50294">
    <property type="entry name" value="WD_REPEATS_REGION"/>
    <property type="match status" value="2"/>
</dbReference>
<dbReference type="GO" id="GO:0032040">
    <property type="term" value="C:small-subunit processome"/>
    <property type="evidence" value="ECO:0007669"/>
    <property type="project" value="TreeGrafter"/>
</dbReference>
<dbReference type="SMART" id="SM00320">
    <property type="entry name" value="WD40"/>
    <property type="match status" value="7"/>
</dbReference>
<keyword evidence="5" id="KW-0677">Repeat</keyword>
<comment type="caution">
    <text evidence="11">The sequence shown here is derived from an EMBL/GenBank/DDBJ whole genome shotgun (WGS) entry which is preliminary data.</text>
</comment>
<keyword evidence="4 9" id="KW-0853">WD repeat</keyword>
<organism evidence="11 12">
    <name type="scientific">Bugula neritina</name>
    <name type="common">Brown bryozoan</name>
    <name type="synonym">Sertularia neritina</name>
    <dbReference type="NCBI Taxonomy" id="10212"/>
    <lineage>
        <taxon>Eukaryota</taxon>
        <taxon>Metazoa</taxon>
        <taxon>Spiralia</taxon>
        <taxon>Lophotrochozoa</taxon>
        <taxon>Bryozoa</taxon>
        <taxon>Gymnolaemata</taxon>
        <taxon>Cheilostomatida</taxon>
        <taxon>Flustrina</taxon>
        <taxon>Buguloidea</taxon>
        <taxon>Bugulidae</taxon>
        <taxon>Bugula</taxon>
    </lineage>
</organism>
<dbReference type="AlphaFoldDB" id="A0A7J7IVF5"/>
<evidence type="ECO:0000256" key="5">
    <source>
        <dbReference type="ARBA" id="ARBA00022737"/>
    </source>
</evidence>
<dbReference type="EMBL" id="VXIV02003351">
    <property type="protein sequence ID" value="KAF6017902.1"/>
    <property type="molecule type" value="Genomic_DNA"/>
</dbReference>
<keyword evidence="6" id="KW-0539">Nucleus</keyword>
<feature type="repeat" description="WD" evidence="9">
    <location>
        <begin position="105"/>
        <end position="136"/>
    </location>
</feature>
<comment type="similarity">
    <text evidence="2">Belongs to the WD repeat DCAF13/WDSOF1 family.</text>
</comment>
<dbReference type="Gene3D" id="2.130.10.10">
    <property type="entry name" value="YVTN repeat-like/Quinoprotein amine dehydrogenase"/>
    <property type="match status" value="2"/>
</dbReference>
<dbReference type="InterPro" id="IPR051733">
    <property type="entry name" value="WD_repeat_DCAF13/WDSOF1"/>
</dbReference>
<evidence type="ECO:0000256" key="1">
    <source>
        <dbReference type="ARBA" id="ARBA00004604"/>
    </source>
</evidence>
<dbReference type="FunFam" id="2.130.10.10:FF:000132">
    <property type="entry name" value="DDB1- and CUL4-associated factor 13"/>
    <property type="match status" value="1"/>
</dbReference>
<evidence type="ECO:0000313" key="11">
    <source>
        <dbReference type="EMBL" id="KAF6017902.1"/>
    </source>
</evidence>
<dbReference type="PROSITE" id="PS50082">
    <property type="entry name" value="WD_REPEATS_2"/>
    <property type="match status" value="4"/>
</dbReference>
<dbReference type="SUPFAM" id="SSF50978">
    <property type="entry name" value="WD40 repeat-like"/>
    <property type="match status" value="1"/>
</dbReference>
<dbReference type="InterPro" id="IPR019775">
    <property type="entry name" value="WD40_repeat_CS"/>
</dbReference>
<dbReference type="CDD" id="cd00200">
    <property type="entry name" value="WD40"/>
    <property type="match status" value="1"/>
</dbReference>
<proteinExistence type="inferred from homology"/>
<evidence type="ECO:0000256" key="7">
    <source>
        <dbReference type="ARBA" id="ARBA00023274"/>
    </source>
</evidence>
<gene>
    <name evidence="11" type="ORF">EB796_023767</name>
</gene>
<feature type="repeat" description="WD" evidence="9">
    <location>
        <begin position="279"/>
        <end position="311"/>
    </location>
</feature>
<comment type="subcellular location">
    <subcellularLocation>
        <location evidence="1">Nucleus</location>
        <location evidence="1">Nucleolus</location>
    </subcellularLocation>
</comment>
<feature type="domain" description="Sof1-like protein" evidence="10">
    <location>
        <begin position="358"/>
        <end position="436"/>
    </location>
</feature>
<accession>A0A7J7IVF5</accession>
<evidence type="ECO:0000256" key="9">
    <source>
        <dbReference type="PROSITE-ProRule" id="PRU00221"/>
    </source>
</evidence>
<dbReference type="PANTHER" id="PTHR22851">
    <property type="entry name" value="U3 SMALL NUCLEOLAR RNA U3 SNORNA ASSOCIATED PROTEIN"/>
    <property type="match status" value="1"/>
</dbReference>
<name>A0A7J7IVF5_BUGNE</name>
<dbReference type="Proteomes" id="UP000593567">
    <property type="component" value="Unassembled WGS sequence"/>
</dbReference>
<dbReference type="GO" id="GO:0016567">
    <property type="term" value="P:protein ubiquitination"/>
    <property type="evidence" value="ECO:0007669"/>
    <property type="project" value="UniProtKB-UniPathway"/>
</dbReference>
<evidence type="ECO:0000256" key="4">
    <source>
        <dbReference type="ARBA" id="ARBA00022574"/>
    </source>
</evidence>
<feature type="repeat" description="WD" evidence="9">
    <location>
        <begin position="329"/>
        <end position="363"/>
    </location>
</feature>
<dbReference type="InterPro" id="IPR001680">
    <property type="entry name" value="WD40_rpt"/>
</dbReference>
<feature type="repeat" description="WD" evidence="9">
    <location>
        <begin position="62"/>
        <end position="104"/>
    </location>
</feature>
<evidence type="ECO:0000256" key="2">
    <source>
        <dbReference type="ARBA" id="ARBA00005649"/>
    </source>
</evidence>
<dbReference type="Pfam" id="PF00400">
    <property type="entry name" value="WD40"/>
    <property type="match status" value="4"/>
</dbReference>
<keyword evidence="7" id="KW-0687">Ribonucleoprotein</keyword>
<sequence>MKIKVISRNPDEYVRETKQDINKIQRNFDPSLHQFTASREYVRALNATKLERVFAKPFVGSLDGHGDGVTAMISSPVGLSKVLSAAYNGEIIMWDLPTRKAIAKVTGHHGWVRGLCYHPSGEYFFSCGDDQVIRQWRSEVDSYEGFTTEPTRSIISKSILYGMDHHYKDNVFATCGQDTHIWDEHRNEPVKHFQWGVDSVQSIKFNPIEHNLLAACASDRSVILYDTRESQPMRKVVLKFRSNSLSWNPMEAYHFVVANEDYNAYTFDFRNLSAPLTLHRGHVSAVLDVDYSPTGKEFVTGGFDRTIRIFDQEQKFSKEVYHTKRMQLVKCVRWSKDNKYILSGSDETNIRVWKSRPAEKIGVVHPRMKHALNYGETLKERFEEYPQIKRIAKHRHVPYRIFRQQIELKTIMKSQSRKERNKAANAKRGHKVEIKKAIDKVVLREDE</sequence>
<dbReference type="Pfam" id="PF04158">
    <property type="entry name" value="Sof1"/>
    <property type="match status" value="1"/>
</dbReference>
<dbReference type="InterPro" id="IPR036322">
    <property type="entry name" value="WD40_repeat_dom_sf"/>
</dbReference>
<dbReference type="PROSITE" id="PS00678">
    <property type="entry name" value="WD_REPEATS_1"/>
    <property type="match status" value="1"/>
</dbReference>
<dbReference type="UniPathway" id="UPA00143"/>
<evidence type="ECO:0000256" key="8">
    <source>
        <dbReference type="ARBA" id="ARBA00032239"/>
    </source>
</evidence>